<feature type="binding site" evidence="12">
    <location>
        <position position="355"/>
    </location>
    <ligand>
        <name>substrate</name>
    </ligand>
</feature>
<evidence type="ECO:0000256" key="4">
    <source>
        <dbReference type="ARBA" id="ARBA00022898"/>
    </source>
</evidence>
<dbReference type="PROSITE" id="PS00878">
    <property type="entry name" value="ODR_DC_2_1"/>
    <property type="match status" value="1"/>
</dbReference>
<feature type="binding site" evidence="12">
    <location>
        <position position="327"/>
    </location>
    <ligand>
        <name>substrate</name>
    </ligand>
</feature>
<dbReference type="PRINTS" id="PR01181">
    <property type="entry name" value="DAPDCRBXLASE"/>
</dbReference>
<dbReference type="InterPro" id="IPR009006">
    <property type="entry name" value="Ala_racemase/Decarboxylase_C"/>
</dbReference>
<feature type="domain" description="Orn/DAP/Arg decarboxylase 2 N-terminal" evidence="15">
    <location>
        <begin position="22"/>
        <end position="265"/>
    </location>
</feature>
<evidence type="ECO:0000256" key="6">
    <source>
        <dbReference type="ARBA" id="ARBA00023239"/>
    </source>
</evidence>
<dbReference type="PANTHER" id="PTHR43727:SF2">
    <property type="entry name" value="GROUP IV DECARBOXYLASE"/>
    <property type="match status" value="1"/>
</dbReference>
<comment type="subunit">
    <text evidence="12">Homodimer.</text>
</comment>
<feature type="modified residue" description="N6-(pyridoxal phosphate)lysine" evidence="12 13">
    <location>
        <position position="45"/>
    </location>
</feature>
<dbReference type="GO" id="GO:0030170">
    <property type="term" value="F:pyridoxal phosphate binding"/>
    <property type="evidence" value="ECO:0007669"/>
    <property type="project" value="UniProtKB-UniRule"/>
</dbReference>
<evidence type="ECO:0000256" key="12">
    <source>
        <dbReference type="HAMAP-Rule" id="MF_02120"/>
    </source>
</evidence>
<evidence type="ECO:0000256" key="2">
    <source>
        <dbReference type="ARBA" id="ARBA00022605"/>
    </source>
</evidence>
<organism evidence="16 17">
    <name type="scientific">Campylobacter blaseri</name>
    <dbReference type="NCBI Taxonomy" id="2042961"/>
    <lineage>
        <taxon>Bacteria</taxon>
        <taxon>Pseudomonadati</taxon>
        <taxon>Campylobacterota</taxon>
        <taxon>Epsilonproteobacteria</taxon>
        <taxon>Campylobacterales</taxon>
        <taxon>Campylobacteraceae</taxon>
        <taxon>Campylobacter</taxon>
    </lineage>
</organism>
<keyword evidence="4 12" id="KW-0663">Pyridoxal phosphate</keyword>
<evidence type="ECO:0000256" key="13">
    <source>
        <dbReference type="PIRSR" id="PIRSR600183-50"/>
    </source>
</evidence>
<comment type="pathway">
    <text evidence="8 12 14">Amino-acid biosynthesis; L-lysine biosynthesis via DAP pathway; L-lysine from DL-2,6-diaminopimelate: step 1/1.</text>
</comment>
<keyword evidence="5 12" id="KW-0457">Lysine biosynthesis</keyword>
<dbReference type="RefSeq" id="WP_106870883.1">
    <property type="nucleotide sequence ID" value="NZ_CP053841.1"/>
</dbReference>
<dbReference type="FunFam" id="3.20.20.10:FF:000003">
    <property type="entry name" value="Diaminopimelate decarboxylase"/>
    <property type="match status" value="1"/>
</dbReference>
<comment type="function">
    <text evidence="12">Specifically catalyzes the decarboxylation of meso-diaminopimelate (meso-DAP) to L-lysine.</text>
</comment>
<dbReference type="Gene3D" id="3.20.20.10">
    <property type="entry name" value="Alanine racemase"/>
    <property type="match status" value="1"/>
</dbReference>
<sequence length="402" mass="45094">MNYENLANTYGTPLYIYNFDEVKLRYLELKESFYARKSLICYAVKANSNLSLLKYLANLGAGFDCVSYNEVKKALLAGALKYKIIFSGVGKKDSEIKSALKDDILMINIESFAELNRVEAIAKELNIEARISIRVNPNIDPKTHPYISTGLNENKFGVSIDEAKRMYIKAKNSKFLNPIGIHFHIGSQLSDIKPIHEAASIVAKLMKELKTLEIDIKFFDIGGGIGVRYKDEKEINLYEYAQGILAALKGQDVTIVCEIGRFLVSKAGELLTKVLYEKINNNKRFVIVDSAMNDLLRPSLYDAYHKIVALNGNDELFNCDIVGPVCESGDFLGKNRELPNLKSGDLLVVKNVGAYGFSMSSNYNSRLRAAEIAIINNKIKLIRKRETFEDLIANEVDLLGEE</sequence>
<reference evidence="17" key="1">
    <citation type="submission" date="2017-10" db="EMBL/GenBank/DDBJ databases">
        <title>Campylobacter species from seals.</title>
        <authorList>
            <person name="Gilbert M.J."/>
            <person name="Zomer A.L."/>
            <person name="Timmerman A.J."/>
            <person name="Duim B."/>
            <person name="Wagenaar J.A."/>
        </authorList>
    </citation>
    <scope>NUCLEOTIDE SEQUENCE [LARGE SCALE GENOMIC DNA]</scope>
    <source>
        <strain evidence="17">17S00004-5</strain>
    </source>
</reference>
<keyword evidence="2 12" id="KW-0028">Amino-acid biosynthesis</keyword>
<dbReference type="GO" id="GO:0008836">
    <property type="term" value="F:diaminopimelate decarboxylase activity"/>
    <property type="evidence" value="ECO:0007669"/>
    <property type="project" value="UniProtKB-UniRule"/>
</dbReference>
<dbReference type="Proteomes" id="UP000240535">
    <property type="component" value="Unassembled WGS sequence"/>
</dbReference>
<evidence type="ECO:0000313" key="17">
    <source>
        <dbReference type="Proteomes" id="UP000240535"/>
    </source>
</evidence>
<dbReference type="HAMAP" id="MF_02120">
    <property type="entry name" value="LysA"/>
    <property type="match status" value="1"/>
</dbReference>
<evidence type="ECO:0000256" key="1">
    <source>
        <dbReference type="ARBA" id="ARBA00001933"/>
    </source>
</evidence>
<dbReference type="CDD" id="cd06828">
    <property type="entry name" value="PLPDE_III_DapDC"/>
    <property type="match status" value="1"/>
</dbReference>
<dbReference type="EC" id="4.1.1.20" evidence="10 12"/>
<feature type="binding site" evidence="12">
    <location>
        <position position="261"/>
    </location>
    <ligand>
        <name>substrate</name>
    </ligand>
</feature>
<dbReference type="GO" id="GO:0009089">
    <property type="term" value="P:lysine biosynthetic process via diaminopimelate"/>
    <property type="evidence" value="ECO:0007669"/>
    <property type="project" value="UniProtKB-UniRule"/>
</dbReference>
<evidence type="ECO:0000256" key="10">
    <source>
        <dbReference type="ARBA" id="ARBA00066427"/>
    </source>
</evidence>
<evidence type="ECO:0000313" key="16">
    <source>
        <dbReference type="EMBL" id="PSM52231.1"/>
    </source>
</evidence>
<feature type="active site" description="Proton donor" evidence="13">
    <location>
        <position position="326"/>
    </location>
</feature>
<proteinExistence type="inferred from homology"/>
<dbReference type="PRINTS" id="PR01179">
    <property type="entry name" value="ODADCRBXLASE"/>
</dbReference>
<evidence type="ECO:0000256" key="7">
    <source>
        <dbReference type="ARBA" id="ARBA00050464"/>
    </source>
</evidence>
<comment type="caution">
    <text evidence="16">The sequence shown here is derived from an EMBL/GenBank/DDBJ whole genome shotgun (WGS) entry which is preliminary data.</text>
</comment>
<dbReference type="InterPro" id="IPR029066">
    <property type="entry name" value="PLP-binding_barrel"/>
</dbReference>
<dbReference type="Pfam" id="PF02784">
    <property type="entry name" value="Orn_Arg_deC_N"/>
    <property type="match status" value="1"/>
</dbReference>
<feature type="binding site" evidence="12">
    <location>
        <position position="301"/>
    </location>
    <ligand>
        <name>substrate</name>
    </ligand>
</feature>
<name>A0A2P8R169_9BACT</name>
<keyword evidence="3 12" id="KW-0210">Decarboxylase</keyword>
<feature type="binding site" evidence="12">
    <location>
        <begin position="258"/>
        <end position="261"/>
    </location>
    <ligand>
        <name>pyridoxal 5'-phosphate</name>
        <dbReference type="ChEBI" id="CHEBI:597326"/>
    </ligand>
</feature>
<comment type="similarity">
    <text evidence="9 12">Belongs to the Orn/Lys/Arg decarboxylase class-II family. LysA subfamily.</text>
</comment>
<dbReference type="FunFam" id="2.40.37.10:FF:000003">
    <property type="entry name" value="Diaminopimelate decarboxylase"/>
    <property type="match status" value="1"/>
</dbReference>
<dbReference type="InterPro" id="IPR022644">
    <property type="entry name" value="De-COase2_N"/>
</dbReference>
<evidence type="ECO:0000256" key="8">
    <source>
        <dbReference type="ARBA" id="ARBA00060643"/>
    </source>
</evidence>
<dbReference type="AlphaFoldDB" id="A0A2P8R169"/>
<dbReference type="NCBIfam" id="TIGR01048">
    <property type="entry name" value="lysA"/>
    <property type="match status" value="1"/>
</dbReference>
<dbReference type="SUPFAM" id="SSF50621">
    <property type="entry name" value="Alanine racemase C-terminal domain-like"/>
    <property type="match status" value="1"/>
</dbReference>
<evidence type="ECO:0000256" key="9">
    <source>
        <dbReference type="ARBA" id="ARBA00060983"/>
    </source>
</evidence>
<feature type="binding site" evidence="12">
    <location>
        <position position="355"/>
    </location>
    <ligand>
        <name>pyridoxal 5'-phosphate</name>
        <dbReference type="ChEBI" id="CHEBI:597326"/>
    </ligand>
</feature>
<keyword evidence="17" id="KW-1185">Reference proteome</keyword>
<comment type="cofactor">
    <cofactor evidence="1 12 13 14">
        <name>pyridoxal 5'-phosphate</name>
        <dbReference type="ChEBI" id="CHEBI:597326"/>
    </cofactor>
</comment>
<dbReference type="EMBL" id="PDHH01000003">
    <property type="protein sequence ID" value="PSM52231.1"/>
    <property type="molecule type" value="Genomic_DNA"/>
</dbReference>
<gene>
    <name evidence="12 16" type="primary">lysA</name>
    <name evidence="16" type="ORF">CQ405_04030</name>
</gene>
<evidence type="ECO:0000256" key="5">
    <source>
        <dbReference type="ARBA" id="ARBA00023154"/>
    </source>
</evidence>
<protein>
    <recommendedName>
        <fullName evidence="11 12">Diaminopimelate decarboxylase</fullName>
        <shortName evidence="12">DAP decarboxylase</shortName>
        <shortName evidence="12">DAPDC</shortName>
        <ecNumber evidence="10 12">4.1.1.20</ecNumber>
    </recommendedName>
</protein>
<keyword evidence="6 12" id="KW-0456">Lyase</keyword>
<dbReference type="SUPFAM" id="SSF51419">
    <property type="entry name" value="PLP-binding barrel"/>
    <property type="match status" value="1"/>
</dbReference>
<feature type="binding site" evidence="12">
    <location>
        <position position="224"/>
    </location>
    <ligand>
        <name>pyridoxal 5'-phosphate</name>
        <dbReference type="ChEBI" id="CHEBI:597326"/>
    </ligand>
</feature>
<feature type="binding site" evidence="12">
    <location>
        <position position="297"/>
    </location>
    <ligand>
        <name>substrate</name>
    </ligand>
</feature>
<evidence type="ECO:0000256" key="3">
    <source>
        <dbReference type="ARBA" id="ARBA00022793"/>
    </source>
</evidence>
<dbReference type="UniPathway" id="UPA00034">
    <property type="reaction ID" value="UER00027"/>
</dbReference>
<dbReference type="InterPro" id="IPR000183">
    <property type="entry name" value="Orn/DAP/Arg_de-COase"/>
</dbReference>
<evidence type="ECO:0000256" key="14">
    <source>
        <dbReference type="RuleBase" id="RU003738"/>
    </source>
</evidence>
<dbReference type="InterPro" id="IPR022653">
    <property type="entry name" value="De-COase2_pyr-phos_BS"/>
</dbReference>
<dbReference type="OrthoDB" id="9802241at2"/>
<dbReference type="PANTHER" id="PTHR43727">
    <property type="entry name" value="DIAMINOPIMELATE DECARBOXYLASE"/>
    <property type="match status" value="1"/>
</dbReference>
<dbReference type="Gene3D" id="2.40.37.10">
    <property type="entry name" value="Lyase, Ornithine Decarboxylase, Chain A, domain 1"/>
    <property type="match status" value="1"/>
</dbReference>
<comment type="catalytic activity">
    <reaction evidence="7 12 14">
        <text>meso-2,6-diaminopimelate + H(+) = L-lysine + CO2</text>
        <dbReference type="Rhea" id="RHEA:15101"/>
        <dbReference type="ChEBI" id="CHEBI:15378"/>
        <dbReference type="ChEBI" id="CHEBI:16526"/>
        <dbReference type="ChEBI" id="CHEBI:32551"/>
        <dbReference type="ChEBI" id="CHEBI:57791"/>
        <dbReference type="EC" id="4.1.1.20"/>
    </reaction>
</comment>
<dbReference type="InterPro" id="IPR002986">
    <property type="entry name" value="DAP_deCOOHase_LysA"/>
</dbReference>
<evidence type="ECO:0000259" key="15">
    <source>
        <dbReference type="Pfam" id="PF02784"/>
    </source>
</evidence>
<evidence type="ECO:0000256" key="11">
    <source>
        <dbReference type="ARBA" id="ARBA00074972"/>
    </source>
</evidence>
<accession>A0A2P8R169</accession>